<gene>
    <name evidence="2" type="ORF">ACJRO7_007593</name>
</gene>
<evidence type="ECO:0000256" key="1">
    <source>
        <dbReference type="SAM" id="MobiDB-lite"/>
    </source>
</evidence>
<dbReference type="EMBL" id="JBJKBG010000011">
    <property type="protein sequence ID" value="KAL3715863.1"/>
    <property type="molecule type" value="Genomic_DNA"/>
</dbReference>
<evidence type="ECO:0000313" key="2">
    <source>
        <dbReference type="EMBL" id="KAL3715863.1"/>
    </source>
</evidence>
<feature type="compositionally biased region" description="Basic and acidic residues" evidence="1">
    <location>
        <begin position="16"/>
        <end position="25"/>
    </location>
</feature>
<feature type="region of interest" description="Disordered" evidence="1">
    <location>
        <begin position="1"/>
        <end position="30"/>
    </location>
</feature>
<comment type="caution">
    <text evidence="2">The sequence shown here is derived from an EMBL/GenBank/DDBJ whole genome shotgun (WGS) entry which is preliminary data.</text>
</comment>
<proteinExistence type="predicted"/>
<organism evidence="2 3">
    <name type="scientific">Eucalyptus globulus</name>
    <name type="common">Tasmanian blue gum</name>
    <dbReference type="NCBI Taxonomy" id="34317"/>
    <lineage>
        <taxon>Eukaryota</taxon>
        <taxon>Viridiplantae</taxon>
        <taxon>Streptophyta</taxon>
        <taxon>Embryophyta</taxon>
        <taxon>Tracheophyta</taxon>
        <taxon>Spermatophyta</taxon>
        <taxon>Magnoliopsida</taxon>
        <taxon>eudicotyledons</taxon>
        <taxon>Gunneridae</taxon>
        <taxon>Pentapetalae</taxon>
        <taxon>rosids</taxon>
        <taxon>malvids</taxon>
        <taxon>Myrtales</taxon>
        <taxon>Myrtaceae</taxon>
        <taxon>Myrtoideae</taxon>
        <taxon>Eucalypteae</taxon>
        <taxon>Eucalyptus</taxon>
    </lineage>
</organism>
<accession>A0ABD3INZ4</accession>
<sequence length="88" mass="9866">EQGLATTAKGFLKRTRSSDKKEKIPPTKSLKISSAKKITVEPISEELDNNLKNICSSSSEATESEDWKKYLKFSHDTEDDAFSGKKTR</sequence>
<reference evidence="2 3" key="1">
    <citation type="submission" date="2024-11" db="EMBL/GenBank/DDBJ databases">
        <title>Chromosome-level genome assembly of Eucalyptus globulus Labill. provides insights into its genome evolution.</title>
        <authorList>
            <person name="Li X."/>
        </authorList>
    </citation>
    <scope>NUCLEOTIDE SEQUENCE [LARGE SCALE GENOMIC DNA]</scope>
    <source>
        <strain evidence="2">CL2024</strain>
        <tissue evidence="2">Fresh tender leaves</tissue>
    </source>
</reference>
<feature type="non-terminal residue" evidence="2">
    <location>
        <position position="1"/>
    </location>
</feature>
<dbReference type="Proteomes" id="UP001634007">
    <property type="component" value="Unassembled WGS sequence"/>
</dbReference>
<keyword evidence="3" id="KW-1185">Reference proteome</keyword>
<feature type="non-terminal residue" evidence="2">
    <location>
        <position position="88"/>
    </location>
</feature>
<name>A0ABD3INZ4_EUCGL</name>
<evidence type="ECO:0000313" key="3">
    <source>
        <dbReference type="Proteomes" id="UP001634007"/>
    </source>
</evidence>
<protein>
    <submittedName>
        <fullName evidence="2">Uncharacterized protein</fullName>
    </submittedName>
</protein>
<dbReference type="AlphaFoldDB" id="A0ABD3INZ4"/>